<keyword evidence="10" id="KW-0808">Transferase</keyword>
<dbReference type="PANTHER" id="PTHR11808:SF85">
    <property type="entry name" value="CYSTATHIONINE GAMMA-LYASE-RELATED"/>
    <property type="match status" value="1"/>
</dbReference>
<comment type="cofactor">
    <cofactor evidence="1 9">
        <name>pyridoxal 5'-phosphate</name>
        <dbReference type="ChEBI" id="CHEBI:597326"/>
    </cofactor>
</comment>
<dbReference type="GO" id="GO:0005737">
    <property type="term" value="C:cytoplasm"/>
    <property type="evidence" value="ECO:0007669"/>
    <property type="project" value="TreeGrafter"/>
</dbReference>
<dbReference type="PROSITE" id="PS00868">
    <property type="entry name" value="CYS_MET_METAB_PP"/>
    <property type="match status" value="1"/>
</dbReference>
<comment type="caution">
    <text evidence="10">The sequence shown here is derived from an EMBL/GenBank/DDBJ whole genome shotgun (WGS) entry which is preliminary data.</text>
</comment>
<proteinExistence type="inferred from homology"/>
<dbReference type="PIRSF" id="PIRSF001434">
    <property type="entry name" value="CGS"/>
    <property type="match status" value="1"/>
</dbReference>
<evidence type="ECO:0000313" key="10">
    <source>
        <dbReference type="EMBL" id="MCP3426281.1"/>
    </source>
</evidence>
<evidence type="ECO:0000256" key="7">
    <source>
        <dbReference type="ARBA" id="ARBA00052699"/>
    </source>
</evidence>
<dbReference type="GO" id="GO:0018826">
    <property type="term" value="F:methionine gamma-lyase activity"/>
    <property type="evidence" value="ECO:0007669"/>
    <property type="project" value="UniProtKB-EC"/>
</dbReference>
<evidence type="ECO:0000256" key="5">
    <source>
        <dbReference type="ARBA" id="ARBA00047199"/>
    </source>
</evidence>
<sequence length="404" mass="43087">MRENTSDPQSTPSPLSRETLVVSAGRPAAEHDAPVNTPIHLSSTFHGSGPILASDRAYGRFTNPTWEEFESVIGRLEGTDLPALLYGSGMAAVSAVLEQVPVGSVIVMPEHTYLGTMALARQMQDRGISRLVEVPIEDTDAVIRTLTEQVRTLPQPAGPDVAAPYVLFWAESPTNPMMEVADLPVLLAAARGIGVRTAVDNTFATPMAQRPLEWGADYVVHSATKYLAGHSDVILGAVVTADPELRRQALAKRSLAGGIPGPFEAWLGLRGVRTLALRVRQATANAQVLAERLAAHPAIASVRYPGLPGDAGHERAAAQMDGFGSVLSATLHADAATTEAFVDAVRLWTPATSLGGVESLIERRRRHSTEAKTVSESLVRLAVGIEDVEDLWADLLQALDSVTR</sequence>
<dbReference type="GO" id="GO:0047982">
    <property type="term" value="F:homocysteine desulfhydrase activity"/>
    <property type="evidence" value="ECO:0007669"/>
    <property type="project" value="UniProtKB-EC"/>
</dbReference>
<dbReference type="InterPro" id="IPR015424">
    <property type="entry name" value="PyrdxlP-dep_Trfase"/>
</dbReference>
<dbReference type="InterPro" id="IPR000277">
    <property type="entry name" value="Cys/Met-Metab_PyrdxlP-dep_enz"/>
</dbReference>
<evidence type="ECO:0000256" key="8">
    <source>
        <dbReference type="PIRSR" id="PIRSR001434-2"/>
    </source>
</evidence>
<name>A0A9X2KLL1_9MICC</name>
<dbReference type="RefSeq" id="WP_254166866.1">
    <property type="nucleotide sequence ID" value="NZ_JANAFB010000022.1"/>
</dbReference>
<reference evidence="10" key="1">
    <citation type="submission" date="2022-06" db="EMBL/GenBank/DDBJ databases">
        <title>Rothia sp. isolated from sandalwood seedling.</title>
        <authorList>
            <person name="Tuikhar N."/>
            <person name="Kirdat K."/>
            <person name="Thorat V."/>
            <person name="Swetha P."/>
            <person name="Padma S."/>
            <person name="Sundararaj R."/>
            <person name="Yadav A."/>
        </authorList>
    </citation>
    <scope>NUCLEOTIDE SEQUENCE</scope>
    <source>
        <strain evidence="10">AR01</strain>
    </source>
</reference>
<evidence type="ECO:0000256" key="2">
    <source>
        <dbReference type="ARBA" id="ARBA00009077"/>
    </source>
</evidence>
<accession>A0A9X2KLL1</accession>
<dbReference type="PANTHER" id="PTHR11808">
    <property type="entry name" value="TRANS-SULFURATION ENZYME FAMILY MEMBER"/>
    <property type="match status" value="1"/>
</dbReference>
<evidence type="ECO:0000256" key="4">
    <source>
        <dbReference type="ARBA" id="ARBA00047175"/>
    </source>
</evidence>
<evidence type="ECO:0000256" key="9">
    <source>
        <dbReference type="RuleBase" id="RU362118"/>
    </source>
</evidence>
<gene>
    <name evidence="10" type="ORF">NBM05_09760</name>
</gene>
<feature type="modified residue" description="N6-(pyridoxal phosphate)lysine" evidence="8">
    <location>
        <position position="225"/>
    </location>
</feature>
<comment type="catalytic activity">
    <reaction evidence="7">
        <text>L-methionine + H2O = methanethiol + 2-oxobutanoate + NH4(+)</text>
        <dbReference type="Rhea" id="RHEA:23800"/>
        <dbReference type="ChEBI" id="CHEBI:15377"/>
        <dbReference type="ChEBI" id="CHEBI:16007"/>
        <dbReference type="ChEBI" id="CHEBI:16763"/>
        <dbReference type="ChEBI" id="CHEBI:28938"/>
        <dbReference type="ChEBI" id="CHEBI:57844"/>
        <dbReference type="EC" id="4.4.1.11"/>
    </reaction>
    <physiologicalReaction direction="left-to-right" evidence="7">
        <dbReference type="Rhea" id="RHEA:23801"/>
    </physiologicalReaction>
</comment>
<dbReference type="Gene3D" id="3.40.640.10">
    <property type="entry name" value="Type I PLP-dependent aspartate aminotransferase-like (Major domain)"/>
    <property type="match status" value="1"/>
</dbReference>
<dbReference type="EMBL" id="JANAFB010000022">
    <property type="protein sequence ID" value="MCP3426281.1"/>
    <property type="molecule type" value="Genomic_DNA"/>
</dbReference>
<dbReference type="GO" id="GO:0030170">
    <property type="term" value="F:pyridoxal phosphate binding"/>
    <property type="evidence" value="ECO:0007669"/>
    <property type="project" value="InterPro"/>
</dbReference>
<dbReference type="FunFam" id="3.40.640.10:FF:000046">
    <property type="entry name" value="Cystathionine gamma-lyase"/>
    <property type="match status" value="1"/>
</dbReference>
<keyword evidence="11" id="KW-1185">Reference proteome</keyword>
<dbReference type="SUPFAM" id="SSF53383">
    <property type="entry name" value="PLP-dependent transferases"/>
    <property type="match status" value="1"/>
</dbReference>
<dbReference type="GO" id="GO:0016740">
    <property type="term" value="F:transferase activity"/>
    <property type="evidence" value="ECO:0007669"/>
    <property type="project" value="UniProtKB-KW"/>
</dbReference>
<organism evidence="10 11">
    <name type="scientific">Rothia santali</name>
    <dbReference type="NCBI Taxonomy" id="2949643"/>
    <lineage>
        <taxon>Bacteria</taxon>
        <taxon>Bacillati</taxon>
        <taxon>Actinomycetota</taxon>
        <taxon>Actinomycetes</taxon>
        <taxon>Micrococcales</taxon>
        <taxon>Micrococcaceae</taxon>
        <taxon>Rothia</taxon>
    </lineage>
</organism>
<dbReference type="AlphaFoldDB" id="A0A9X2KLL1"/>
<dbReference type="Gene3D" id="3.90.1150.10">
    <property type="entry name" value="Aspartate Aminotransferase, domain 1"/>
    <property type="match status" value="1"/>
</dbReference>
<evidence type="ECO:0000256" key="3">
    <source>
        <dbReference type="ARBA" id="ARBA00022898"/>
    </source>
</evidence>
<evidence type="ECO:0000256" key="6">
    <source>
        <dbReference type="ARBA" id="ARBA00048780"/>
    </source>
</evidence>
<evidence type="ECO:0000256" key="1">
    <source>
        <dbReference type="ARBA" id="ARBA00001933"/>
    </source>
</evidence>
<comment type="similarity">
    <text evidence="2 9">Belongs to the trans-sulfuration enzymes family.</text>
</comment>
<dbReference type="InterPro" id="IPR015421">
    <property type="entry name" value="PyrdxlP-dep_Trfase_major"/>
</dbReference>
<comment type="catalytic activity">
    <reaction evidence="6">
        <text>L-homocysteine + H2O = 2-oxobutanoate + hydrogen sulfide + NH4(+) + H(+)</text>
        <dbReference type="Rhea" id="RHEA:14501"/>
        <dbReference type="ChEBI" id="CHEBI:15377"/>
        <dbReference type="ChEBI" id="CHEBI:15378"/>
        <dbReference type="ChEBI" id="CHEBI:16763"/>
        <dbReference type="ChEBI" id="CHEBI:28938"/>
        <dbReference type="ChEBI" id="CHEBI:29919"/>
        <dbReference type="ChEBI" id="CHEBI:58199"/>
        <dbReference type="EC" id="4.4.1.2"/>
    </reaction>
    <physiologicalReaction direction="left-to-right" evidence="6">
        <dbReference type="Rhea" id="RHEA:14502"/>
    </physiologicalReaction>
</comment>
<dbReference type="GO" id="GO:0019346">
    <property type="term" value="P:transsulfuration"/>
    <property type="evidence" value="ECO:0007669"/>
    <property type="project" value="InterPro"/>
</dbReference>
<dbReference type="Proteomes" id="UP001139502">
    <property type="component" value="Unassembled WGS sequence"/>
</dbReference>
<dbReference type="GO" id="GO:0004123">
    <property type="term" value="F:cystathionine gamma-lyase activity"/>
    <property type="evidence" value="ECO:0007669"/>
    <property type="project" value="TreeGrafter"/>
</dbReference>
<dbReference type="InterPro" id="IPR015422">
    <property type="entry name" value="PyrdxlP-dep_Trfase_small"/>
</dbReference>
<dbReference type="Pfam" id="PF01053">
    <property type="entry name" value="Cys_Met_Meta_PP"/>
    <property type="match status" value="1"/>
</dbReference>
<dbReference type="EC" id="4.4.1.2" evidence="4"/>
<keyword evidence="3 8" id="KW-0663">Pyridoxal phosphate</keyword>
<dbReference type="GO" id="GO:0019343">
    <property type="term" value="P:cysteine biosynthetic process via cystathionine"/>
    <property type="evidence" value="ECO:0007669"/>
    <property type="project" value="TreeGrafter"/>
</dbReference>
<dbReference type="InterPro" id="IPR054542">
    <property type="entry name" value="Cys_met_metab_PP"/>
</dbReference>
<evidence type="ECO:0000313" key="11">
    <source>
        <dbReference type="Proteomes" id="UP001139502"/>
    </source>
</evidence>
<protein>
    <recommendedName>
        <fullName evidence="4">homocysteine desulfhydrase</fullName>
        <ecNumber evidence="4">4.4.1.2</ecNumber>
    </recommendedName>
    <alternativeName>
        <fullName evidence="5">Homocysteine desulfhydrase</fullName>
    </alternativeName>
</protein>